<evidence type="ECO:0000256" key="4">
    <source>
        <dbReference type="PROSITE-ProRule" id="PRU00042"/>
    </source>
</evidence>
<dbReference type="GO" id="GO:0008270">
    <property type="term" value="F:zinc ion binding"/>
    <property type="evidence" value="ECO:0007669"/>
    <property type="project" value="UniProtKB-KW"/>
</dbReference>
<keyword evidence="8" id="KW-1185">Reference proteome</keyword>
<dbReference type="RefSeq" id="XP_025598913.1">
    <property type="nucleotide sequence ID" value="XM_025745218.1"/>
</dbReference>
<dbReference type="SUPFAM" id="SSF57667">
    <property type="entry name" value="beta-beta-alpha zinc fingers"/>
    <property type="match status" value="1"/>
</dbReference>
<dbReference type="OrthoDB" id="8117402at2759"/>
<accession>A0A316ZC91</accession>
<evidence type="ECO:0000256" key="1">
    <source>
        <dbReference type="ARBA" id="ARBA00022723"/>
    </source>
</evidence>
<dbReference type="SMART" id="SM00355">
    <property type="entry name" value="ZnF_C2H2"/>
    <property type="match status" value="2"/>
</dbReference>
<evidence type="ECO:0000256" key="5">
    <source>
        <dbReference type="SAM" id="MobiDB-lite"/>
    </source>
</evidence>
<feature type="compositionally biased region" description="Low complexity" evidence="5">
    <location>
        <begin position="1"/>
        <end position="30"/>
    </location>
</feature>
<dbReference type="AlphaFoldDB" id="A0A316ZC91"/>
<dbReference type="PANTHER" id="PTHR23235">
    <property type="entry name" value="KRUEPPEL-LIKE TRANSCRIPTION FACTOR"/>
    <property type="match status" value="1"/>
</dbReference>
<dbReference type="Pfam" id="PF00096">
    <property type="entry name" value="zf-C2H2"/>
    <property type="match status" value="1"/>
</dbReference>
<dbReference type="GO" id="GO:0000978">
    <property type="term" value="F:RNA polymerase II cis-regulatory region sequence-specific DNA binding"/>
    <property type="evidence" value="ECO:0007669"/>
    <property type="project" value="TreeGrafter"/>
</dbReference>
<keyword evidence="1" id="KW-0479">Metal-binding</keyword>
<organism evidence="7 8">
    <name type="scientific">Tilletiopsis washingtonensis</name>
    <dbReference type="NCBI Taxonomy" id="58919"/>
    <lineage>
        <taxon>Eukaryota</taxon>
        <taxon>Fungi</taxon>
        <taxon>Dikarya</taxon>
        <taxon>Basidiomycota</taxon>
        <taxon>Ustilaginomycotina</taxon>
        <taxon>Exobasidiomycetes</taxon>
        <taxon>Entylomatales</taxon>
        <taxon>Entylomatales incertae sedis</taxon>
        <taxon>Tilletiopsis</taxon>
    </lineage>
</organism>
<reference evidence="7 8" key="1">
    <citation type="journal article" date="2018" name="Mol. Biol. Evol.">
        <title>Broad Genomic Sampling Reveals a Smut Pathogenic Ancestry of the Fungal Clade Ustilaginomycotina.</title>
        <authorList>
            <person name="Kijpornyongpan T."/>
            <person name="Mondo S.J."/>
            <person name="Barry K."/>
            <person name="Sandor L."/>
            <person name="Lee J."/>
            <person name="Lipzen A."/>
            <person name="Pangilinan J."/>
            <person name="LaButti K."/>
            <person name="Hainaut M."/>
            <person name="Henrissat B."/>
            <person name="Grigoriev I.V."/>
            <person name="Spatafora J.W."/>
            <person name="Aime M.C."/>
        </authorList>
    </citation>
    <scope>NUCLEOTIDE SEQUENCE [LARGE SCALE GENOMIC DNA]</scope>
    <source>
        <strain evidence="7 8">MCA 4186</strain>
    </source>
</reference>
<dbReference type="GeneID" id="37272762"/>
<protein>
    <recommendedName>
        <fullName evidence="6">C2H2-type domain-containing protein</fullName>
    </recommendedName>
</protein>
<dbReference type="STRING" id="58919.A0A316ZC91"/>
<dbReference type="PANTHER" id="PTHR23235:SF120">
    <property type="entry name" value="KRUPPEL-LIKE FACTOR 15"/>
    <property type="match status" value="1"/>
</dbReference>
<name>A0A316ZC91_9BASI</name>
<dbReference type="GO" id="GO:0000981">
    <property type="term" value="F:DNA-binding transcription factor activity, RNA polymerase II-specific"/>
    <property type="evidence" value="ECO:0007669"/>
    <property type="project" value="TreeGrafter"/>
</dbReference>
<feature type="domain" description="C2H2-type" evidence="6">
    <location>
        <begin position="385"/>
        <end position="414"/>
    </location>
</feature>
<proteinExistence type="predicted"/>
<feature type="region of interest" description="Disordered" evidence="5">
    <location>
        <begin position="1"/>
        <end position="48"/>
    </location>
</feature>
<gene>
    <name evidence="7" type="ORF">FA09DRAFT_360339</name>
</gene>
<dbReference type="EMBL" id="KZ819291">
    <property type="protein sequence ID" value="PWN98634.1"/>
    <property type="molecule type" value="Genomic_DNA"/>
</dbReference>
<evidence type="ECO:0000313" key="8">
    <source>
        <dbReference type="Proteomes" id="UP000245946"/>
    </source>
</evidence>
<dbReference type="Gene3D" id="3.30.160.60">
    <property type="entry name" value="Classic Zinc Finger"/>
    <property type="match status" value="2"/>
</dbReference>
<dbReference type="InterPro" id="IPR013087">
    <property type="entry name" value="Znf_C2H2_type"/>
</dbReference>
<sequence>MDPLPLYGAPPLLPHSAKATSASPTLAALTRHPSPFDSPWDASVSSPASSRDFGSPALFDFDAAPGSPNGTATLPGSDAAAADDFAWLAGVDLFGAAGADVPATLQASAAAPADRQSELSHEVQSLLSAQCGLPQDFSFDTTLSTRGHNALLTVASRGVSRSSSASSLLAPTPTSTAPRSPSPANSQDSTIASLAAAFVREYARTHESADTAVLLRALAVAGIEVSMHTVEDILSAYAAGAPSPTLRSATQSRSPSVASFSSSKADSLSASVTDWPAPQSWTTLDAQSVLSSSAHSPLGDDAAAAVTTIGGERAPASGKARSSLHTTHKDITVGGRSSQPLLSTRGSGAARRFTCSVCSKVFERAYNARTHMTTHLSADARERPFVCPCACGKDFARKHDAMRHYRSVHLRKGEAVDEEAVSRAVQGHANPTAGEMMEET</sequence>
<keyword evidence="3" id="KW-0862">Zinc</keyword>
<evidence type="ECO:0000259" key="6">
    <source>
        <dbReference type="PROSITE" id="PS50157"/>
    </source>
</evidence>
<dbReference type="PROSITE" id="PS00028">
    <property type="entry name" value="ZINC_FINGER_C2H2_1"/>
    <property type="match status" value="2"/>
</dbReference>
<dbReference type="Proteomes" id="UP000245946">
    <property type="component" value="Unassembled WGS sequence"/>
</dbReference>
<dbReference type="PROSITE" id="PS50157">
    <property type="entry name" value="ZINC_FINGER_C2H2_2"/>
    <property type="match status" value="2"/>
</dbReference>
<feature type="region of interest" description="Disordered" evidence="5">
    <location>
        <begin position="312"/>
        <end position="345"/>
    </location>
</feature>
<feature type="compositionally biased region" description="Low complexity" evidence="5">
    <location>
        <begin position="163"/>
        <end position="184"/>
    </location>
</feature>
<feature type="domain" description="C2H2-type" evidence="6">
    <location>
        <begin position="353"/>
        <end position="380"/>
    </location>
</feature>
<evidence type="ECO:0000256" key="2">
    <source>
        <dbReference type="ARBA" id="ARBA00022771"/>
    </source>
</evidence>
<evidence type="ECO:0000256" key="3">
    <source>
        <dbReference type="ARBA" id="ARBA00022833"/>
    </source>
</evidence>
<dbReference type="InterPro" id="IPR036236">
    <property type="entry name" value="Znf_C2H2_sf"/>
</dbReference>
<feature type="compositionally biased region" description="Polar residues" evidence="5">
    <location>
        <begin position="335"/>
        <end position="345"/>
    </location>
</feature>
<evidence type="ECO:0000313" key="7">
    <source>
        <dbReference type="EMBL" id="PWN98634.1"/>
    </source>
</evidence>
<feature type="region of interest" description="Disordered" evidence="5">
    <location>
        <begin position="163"/>
        <end position="188"/>
    </location>
</feature>
<keyword evidence="2 4" id="KW-0863">Zinc-finger</keyword>